<gene>
    <name evidence="2" type="ORF">AB0D65_29235</name>
</gene>
<accession>A0ABV3ECT0</accession>
<dbReference type="Proteomes" id="UP001551582">
    <property type="component" value="Unassembled WGS sequence"/>
</dbReference>
<dbReference type="EMBL" id="JBEZLS010000026">
    <property type="protein sequence ID" value="MEU9354968.1"/>
    <property type="molecule type" value="Genomic_DNA"/>
</dbReference>
<feature type="compositionally biased region" description="Polar residues" evidence="1">
    <location>
        <begin position="391"/>
        <end position="402"/>
    </location>
</feature>
<sequence>MSSHTDKLDIIVGEFPTDAALYNIKGVRTLFMSSAQTFSNAVENVRNVLPGITLEAAERMIREQCPEFKDIDDLLGLNRPAPPSVERPPIEPVDVVKEQFPGKRRRKVVLVAALLPALAASWALGRYTNVADTAPADTAKATAAAPDKAADDAEDDVAPFKEPRFTRFAGASNIDCDPISPLEAECTDADGKVMSTKAATGPDSTIFTFSYGSERIGLRIFYEAAYAETWARQDGTQDLYPHLEVHGRYVLWGTDAARVKEYSDLLVESDRGDVRAMGGREPLPPRLAALTLGTLGLDQGEVHQLLAQSPTAVPADTPAIMAARLVLGMDEAPPTSALDAAPESEDIVALAAGIEPTPSTGGKTTPDTATEPDEAGSTVPVGTGGSGTGTKQPATGTSPSTDAPTEPSTPSTQPSTPPAETKPPAETTKPPTTTDPATPPPPQPEKPPADPAPTEPAEPPPTETPEPPAGETPPPAEETPEPPAEQTPDPAEETPAPVETPAETDHAPPGRTPGEGGDDLLILNSAWTVSAA</sequence>
<feature type="compositionally biased region" description="Low complexity" evidence="1">
    <location>
        <begin position="403"/>
        <end position="414"/>
    </location>
</feature>
<dbReference type="RefSeq" id="WP_359987184.1">
    <property type="nucleotide sequence ID" value="NZ_JBEZLS010000026.1"/>
</dbReference>
<dbReference type="PRINTS" id="PR01217">
    <property type="entry name" value="PRICHEXTENSN"/>
</dbReference>
<protein>
    <submittedName>
        <fullName evidence="2">Uncharacterized protein</fullName>
    </submittedName>
</protein>
<evidence type="ECO:0000313" key="2">
    <source>
        <dbReference type="EMBL" id="MEU9354968.1"/>
    </source>
</evidence>
<evidence type="ECO:0000313" key="3">
    <source>
        <dbReference type="Proteomes" id="UP001551582"/>
    </source>
</evidence>
<reference evidence="2 3" key="1">
    <citation type="submission" date="2024-06" db="EMBL/GenBank/DDBJ databases">
        <title>The Natural Products Discovery Center: Release of the First 8490 Sequenced Strains for Exploring Actinobacteria Biosynthetic Diversity.</title>
        <authorList>
            <person name="Kalkreuter E."/>
            <person name="Kautsar S.A."/>
            <person name="Yang D."/>
            <person name="Bader C.D."/>
            <person name="Teijaro C.N."/>
            <person name="Fluegel L."/>
            <person name="Davis C.M."/>
            <person name="Simpson J.R."/>
            <person name="Lauterbach L."/>
            <person name="Steele A.D."/>
            <person name="Gui C."/>
            <person name="Meng S."/>
            <person name="Li G."/>
            <person name="Viehrig K."/>
            <person name="Ye F."/>
            <person name="Su P."/>
            <person name="Kiefer A.F."/>
            <person name="Nichols A."/>
            <person name="Cepeda A.J."/>
            <person name="Yan W."/>
            <person name="Fan B."/>
            <person name="Jiang Y."/>
            <person name="Adhikari A."/>
            <person name="Zheng C.-J."/>
            <person name="Schuster L."/>
            <person name="Cowan T.M."/>
            <person name="Smanski M.J."/>
            <person name="Chevrette M.G."/>
            <person name="De Carvalho L.P.S."/>
            <person name="Shen B."/>
        </authorList>
    </citation>
    <scope>NUCLEOTIDE SEQUENCE [LARGE SCALE GENOMIC DNA]</scope>
    <source>
        <strain evidence="2 3">NPDC048274</strain>
    </source>
</reference>
<name>A0ABV3ECT0_9ACTN</name>
<proteinExistence type="predicted"/>
<organism evidence="2 3">
    <name type="scientific">Streptomyces griseoloalbus</name>
    <dbReference type="NCBI Taxonomy" id="67303"/>
    <lineage>
        <taxon>Bacteria</taxon>
        <taxon>Bacillati</taxon>
        <taxon>Actinomycetota</taxon>
        <taxon>Actinomycetes</taxon>
        <taxon>Kitasatosporales</taxon>
        <taxon>Streptomycetaceae</taxon>
        <taxon>Streptomyces</taxon>
    </lineage>
</organism>
<feature type="compositionally biased region" description="Pro residues" evidence="1">
    <location>
        <begin position="437"/>
        <end position="485"/>
    </location>
</feature>
<feature type="region of interest" description="Disordered" evidence="1">
    <location>
        <begin position="353"/>
        <end position="532"/>
    </location>
</feature>
<evidence type="ECO:0000256" key="1">
    <source>
        <dbReference type="SAM" id="MobiDB-lite"/>
    </source>
</evidence>
<comment type="caution">
    <text evidence="2">The sequence shown here is derived from an EMBL/GenBank/DDBJ whole genome shotgun (WGS) entry which is preliminary data.</text>
</comment>
<feature type="compositionally biased region" description="Low complexity" evidence="1">
    <location>
        <begin position="422"/>
        <end position="436"/>
    </location>
</feature>
<feature type="compositionally biased region" description="Polar residues" evidence="1">
    <location>
        <begin position="357"/>
        <end position="368"/>
    </location>
</feature>
<keyword evidence="3" id="KW-1185">Reference proteome</keyword>
<feature type="compositionally biased region" description="Low complexity" evidence="1">
    <location>
        <begin position="486"/>
        <end position="501"/>
    </location>
</feature>